<comment type="caution">
    <text evidence="7">The sequence shown here is derived from an EMBL/GenBank/DDBJ whole genome shotgun (WGS) entry which is preliminary data.</text>
</comment>
<keyword evidence="2 5" id="KW-0645">Protease</keyword>
<dbReference type="InterPro" id="IPR036852">
    <property type="entry name" value="Peptidase_S8/S53_dom_sf"/>
</dbReference>
<reference evidence="7 8" key="1">
    <citation type="submission" date="2019-03" db="EMBL/GenBank/DDBJ databases">
        <title>Genomic Encyclopedia of Archaeal and Bacterial Type Strains, Phase II (KMG-II): from individual species to whole genera.</title>
        <authorList>
            <person name="Goeker M."/>
        </authorList>
    </citation>
    <scope>NUCLEOTIDE SEQUENCE [LARGE SCALE GENOMIC DNA]</scope>
    <source>
        <strain evidence="7 8">DSM 45499</strain>
    </source>
</reference>
<dbReference type="GO" id="GO:0006508">
    <property type="term" value="P:proteolysis"/>
    <property type="evidence" value="ECO:0007669"/>
    <property type="project" value="UniProtKB-KW"/>
</dbReference>
<evidence type="ECO:0000256" key="3">
    <source>
        <dbReference type="ARBA" id="ARBA00022801"/>
    </source>
</evidence>
<keyword evidence="4 5" id="KW-0720">Serine protease</keyword>
<accession>A0A4R7W649</accession>
<keyword evidence="8" id="KW-1185">Reference proteome</keyword>
<feature type="active site" description="Charge relay system" evidence="5">
    <location>
        <position position="176"/>
    </location>
</feature>
<dbReference type="InterPro" id="IPR015500">
    <property type="entry name" value="Peptidase_S8_subtilisin-rel"/>
</dbReference>
<evidence type="ECO:0000256" key="2">
    <source>
        <dbReference type="ARBA" id="ARBA00022670"/>
    </source>
</evidence>
<dbReference type="Proteomes" id="UP000294927">
    <property type="component" value="Unassembled WGS sequence"/>
</dbReference>
<dbReference type="InterPro" id="IPR023828">
    <property type="entry name" value="Peptidase_S8_Ser-AS"/>
</dbReference>
<sequence length="485" mass="52410">MPQYDRNRNVEDRQGGIQAISRAQFAAIERAAEQEQVRFESEPANGSPTHIWQKDHLLVSGDVVEYGIEGLSRFATEPVRHLDGTEQSNAPGRARLLRINENEGRSAWQVAAYLNSQRGLAGKVAVNNVVHVAHQDGANLCPADEPVPGRPFPETIPYPPPMAGDAGLGVRVEVVDTGLSPGWSANHPWLHVDGRAAEVSGDREDGTYRPDGRIAAHAGHGTFIAGIVRCVAPGATVHVSNTLRWAGAMLESEVARAIIDAADRSPAPHVINLSAGFVPMHDHAEKSAPLALGMLDVMRHLTRRGCRTLLVAAAGNDGKGPDDVWFYPAAFAGEKEFDDVVVAVGALQQDREGRACFSNFGDWVTVYEDGEKLVNAFPEGMFRYQEPLLGKDASVCVYGDPPLYDGCSCVTAPQQGTVVRSRGMAEWSGTSFAAPVVVGRLAERMSHRFADRPRAAMQDLLKDTIEIKDAGDRVRLPIFPRPVGG</sequence>
<evidence type="ECO:0000313" key="8">
    <source>
        <dbReference type="Proteomes" id="UP000294927"/>
    </source>
</evidence>
<evidence type="ECO:0000256" key="1">
    <source>
        <dbReference type="ARBA" id="ARBA00011073"/>
    </source>
</evidence>
<feature type="domain" description="Peptidase S8/S53" evidence="6">
    <location>
        <begin position="169"/>
        <end position="465"/>
    </location>
</feature>
<dbReference type="CDD" id="cd00306">
    <property type="entry name" value="Peptidases_S8_S53"/>
    <property type="match status" value="1"/>
</dbReference>
<feature type="active site" description="Charge relay system" evidence="5">
    <location>
        <position position="431"/>
    </location>
</feature>
<feature type="active site" description="Charge relay system" evidence="5">
    <location>
        <position position="220"/>
    </location>
</feature>
<dbReference type="SUPFAM" id="SSF52743">
    <property type="entry name" value="Subtilisin-like"/>
    <property type="match status" value="1"/>
</dbReference>
<dbReference type="Pfam" id="PF00082">
    <property type="entry name" value="Peptidase_S8"/>
    <property type="match status" value="1"/>
</dbReference>
<dbReference type="PANTHER" id="PTHR43806:SF11">
    <property type="entry name" value="CEREVISIN-RELATED"/>
    <property type="match status" value="1"/>
</dbReference>
<protein>
    <submittedName>
        <fullName evidence="7">Subtilase family protein</fullName>
    </submittedName>
</protein>
<dbReference type="Gene3D" id="3.40.50.200">
    <property type="entry name" value="Peptidase S8/S53 domain"/>
    <property type="match status" value="1"/>
</dbReference>
<dbReference type="PROSITE" id="PS51892">
    <property type="entry name" value="SUBTILASE"/>
    <property type="match status" value="1"/>
</dbReference>
<dbReference type="EMBL" id="SOCP01000001">
    <property type="protein sequence ID" value="TDV57489.1"/>
    <property type="molecule type" value="Genomic_DNA"/>
</dbReference>
<gene>
    <name evidence="7" type="ORF">CLV71_101360</name>
</gene>
<proteinExistence type="inferred from homology"/>
<keyword evidence="3 5" id="KW-0378">Hydrolase</keyword>
<dbReference type="PANTHER" id="PTHR43806">
    <property type="entry name" value="PEPTIDASE S8"/>
    <property type="match status" value="1"/>
</dbReference>
<organism evidence="7 8">
    <name type="scientific">Actinophytocola oryzae</name>
    <dbReference type="NCBI Taxonomy" id="502181"/>
    <lineage>
        <taxon>Bacteria</taxon>
        <taxon>Bacillati</taxon>
        <taxon>Actinomycetota</taxon>
        <taxon>Actinomycetes</taxon>
        <taxon>Pseudonocardiales</taxon>
        <taxon>Pseudonocardiaceae</taxon>
    </lineage>
</organism>
<dbReference type="InterPro" id="IPR050131">
    <property type="entry name" value="Peptidase_S8_subtilisin-like"/>
</dbReference>
<dbReference type="GO" id="GO:0004252">
    <property type="term" value="F:serine-type endopeptidase activity"/>
    <property type="evidence" value="ECO:0007669"/>
    <property type="project" value="UniProtKB-UniRule"/>
</dbReference>
<evidence type="ECO:0000256" key="4">
    <source>
        <dbReference type="ARBA" id="ARBA00022825"/>
    </source>
</evidence>
<dbReference type="AlphaFoldDB" id="A0A4R7W649"/>
<dbReference type="RefSeq" id="WP_166663876.1">
    <property type="nucleotide sequence ID" value="NZ_SOCP01000001.1"/>
</dbReference>
<dbReference type="InterPro" id="IPR000209">
    <property type="entry name" value="Peptidase_S8/S53_dom"/>
</dbReference>
<name>A0A4R7W649_9PSEU</name>
<dbReference type="PROSITE" id="PS00138">
    <property type="entry name" value="SUBTILASE_SER"/>
    <property type="match status" value="1"/>
</dbReference>
<evidence type="ECO:0000256" key="5">
    <source>
        <dbReference type="PROSITE-ProRule" id="PRU01240"/>
    </source>
</evidence>
<comment type="similarity">
    <text evidence="1 5">Belongs to the peptidase S8 family.</text>
</comment>
<dbReference type="PRINTS" id="PR00723">
    <property type="entry name" value="SUBTILISIN"/>
</dbReference>
<evidence type="ECO:0000313" key="7">
    <source>
        <dbReference type="EMBL" id="TDV57489.1"/>
    </source>
</evidence>
<evidence type="ECO:0000259" key="6">
    <source>
        <dbReference type="Pfam" id="PF00082"/>
    </source>
</evidence>